<gene>
    <name evidence="2" type="ORF">UH38_05500</name>
</gene>
<keyword evidence="1" id="KW-0732">Signal</keyword>
<dbReference type="InterPro" id="IPR050490">
    <property type="entry name" value="Bact_solute-bd_prot1"/>
</dbReference>
<dbReference type="PATRIC" id="fig|1618023.3.peg.2245"/>
<dbReference type="STRING" id="1618023.UH38_05500"/>
<dbReference type="Pfam" id="PF01547">
    <property type="entry name" value="SBP_bac_1"/>
    <property type="match status" value="1"/>
</dbReference>
<organism evidence="2 3">
    <name type="scientific">Aliterella atlantica CENA595</name>
    <dbReference type="NCBI Taxonomy" id="1618023"/>
    <lineage>
        <taxon>Bacteria</taxon>
        <taxon>Bacillati</taxon>
        <taxon>Cyanobacteriota</taxon>
        <taxon>Cyanophyceae</taxon>
        <taxon>Chroococcidiopsidales</taxon>
        <taxon>Aliterellaceae</taxon>
        <taxon>Aliterella</taxon>
    </lineage>
</organism>
<dbReference type="RefSeq" id="WP_045053640.1">
    <property type="nucleotide sequence ID" value="NZ_CAWMDP010000026.1"/>
</dbReference>
<dbReference type="PANTHER" id="PTHR43649">
    <property type="entry name" value="ARABINOSE-BINDING PROTEIN-RELATED"/>
    <property type="match status" value="1"/>
</dbReference>
<dbReference type="OrthoDB" id="9798191at2"/>
<name>A0A0D8ZV12_9CYAN</name>
<evidence type="ECO:0000313" key="2">
    <source>
        <dbReference type="EMBL" id="KJH72580.1"/>
    </source>
</evidence>
<keyword evidence="3" id="KW-1185">Reference proteome</keyword>
<dbReference type="EMBL" id="JYON01000004">
    <property type="protein sequence ID" value="KJH72580.1"/>
    <property type="molecule type" value="Genomic_DNA"/>
</dbReference>
<comment type="caution">
    <text evidence="2">The sequence shown here is derived from an EMBL/GenBank/DDBJ whole genome shotgun (WGS) entry which is preliminary data.</text>
</comment>
<reference evidence="2 3" key="1">
    <citation type="submission" date="2015-02" db="EMBL/GenBank/DDBJ databases">
        <title>Draft genome of a novel marine cyanobacterium (Chroococcales) isolated from South Atlantic Ocean.</title>
        <authorList>
            <person name="Rigonato J."/>
            <person name="Alvarenga D.O."/>
            <person name="Branco L.H."/>
            <person name="Varani A.M."/>
            <person name="Brandini F.P."/>
            <person name="Fiore M.F."/>
        </authorList>
    </citation>
    <scope>NUCLEOTIDE SEQUENCE [LARGE SCALE GENOMIC DNA]</scope>
    <source>
        <strain evidence="2 3">CENA595</strain>
    </source>
</reference>
<proteinExistence type="predicted"/>
<dbReference type="SUPFAM" id="SSF53850">
    <property type="entry name" value="Periplasmic binding protein-like II"/>
    <property type="match status" value="1"/>
</dbReference>
<dbReference type="Gene3D" id="3.40.190.10">
    <property type="entry name" value="Periplasmic binding protein-like II"/>
    <property type="match status" value="2"/>
</dbReference>
<dbReference type="CDD" id="cd13585">
    <property type="entry name" value="PBP2_TMBP_like"/>
    <property type="match status" value="1"/>
</dbReference>
<dbReference type="PANTHER" id="PTHR43649:SF12">
    <property type="entry name" value="DIACETYLCHITOBIOSE BINDING PROTEIN DASA"/>
    <property type="match status" value="1"/>
</dbReference>
<feature type="chain" id="PRO_5002337403" evidence="1">
    <location>
        <begin position="26"/>
        <end position="448"/>
    </location>
</feature>
<accession>A0A0D8ZV12</accession>
<feature type="signal peptide" evidence="1">
    <location>
        <begin position="1"/>
        <end position="25"/>
    </location>
</feature>
<dbReference type="AlphaFoldDB" id="A0A0D8ZV12"/>
<sequence length="448" mass="49686">MRILRFAKVLVAFLAGLMLVQLLHACAPTSATEKTRLTIATVNNGDMVVMQDLSRQFEQENPNIELRWVVLEENVLRQRTTTDVASQGGQFDVLTIGSYETPIWARRDWLVPLDNLPASYDVGDLLKPIREGLSNDGKLYALPFYGESSMLYYRKDLFAKAGISVPEQPTYPQIREWASKVHDPRNGVYGVCLRGKPGWGENMGFISTLVNTSGGRWFDMDWQPQIDTPPWKEAIGFYVDLLQKYGPPGASSNGFNENLALFSTGKCGMWVDATVAAGLLSNPKESQVADKLGFARAPIEEYANGSNWLWAWALAIPKTSKSPAEAQKFIAWATSKQYIQLVADKNGWVAVPPGTRTSTYNNPNYQKAAPFAQIVLNSIQSADITNPSKEPTPYKGVQYVDIPEFQAIGTQVGQTIAAALTNSTTVDRALQQAQQSTERFMKHTGYIK</sequence>
<evidence type="ECO:0000313" key="3">
    <source>
        <dbReference type="Proteomes" id="UP000032452"/>
    </source>
</evidence>
<evidence type="ECO:0000256" key="1">
    <source>
        <dbReference type="SAM" id="SignalP"/>
    </source>
</evidence>
<dbReference type="Proteomes" id="UP000032452">
    <property type="component" value="Unassembled WGS sequence"/>
</dbReference>
<protein>
    <submittedName>
        <fullName evidence="2">Sugar ABC transporter substrate-binding protein</fullName>
    </submittedName>
</protein>
<dbReference type="InterPro" id="IPR006059">
    <property type="entry name" value="SBP"/>
</dbReference>